<dbReference type="Proteomes" id="UP001437460">
    <property type="component" value="Unassembled WGS sequence"/>
</dbReference>
<organism evidence="8 9">
    <name type="scientific">Ventrimonas faecis</name>
    <dbReference type="NCBI Taxonomy" id="3133170"/>
    <lineage>
        <taxon>Bacteria</taxon>
        <taxon>Bacillati</taxon>
        <taxon>Bacillota</taxon>
        <taxon>Clostridia</taxon>
        <taxon>Lachnospirales</taxon>
        <taxon>Lachnospiraceae</taxon>
        <taxon>Ventrimonas</taxon>
    </lineage>
</organism>
<evidence type="ECO:0000256" key="3">
    <source>
        <dbReference type="ARBA" id="ARBA00022763"/>
    </source>
</evidence>
<protein>
    <submittedName>
        <fullName evidence="8">Very short patch repair endonuclease</fullName>
    </submittedName>
</protein>
<dbReference type="InterPro" id="IPR004603">
    <property type="entry name" value="DNA_mismatch_endonuc_vsr"/>
</dbReference>
<comment type="similarity">
    <text evidence="6">Belongs to the Vsr family.</text>
</comment>
<evidence type="ECO:0000313" key="8">
    <source>
        <dbReference type="EMBL" id="MEQ2564115.1"/>
    </source>
</evidence>
<dbReference type="CDD" id="cd00221">
    <property type="entry name" value="Vsr"/>
    <property type="match status" value="1"/>
</dbReference>
<proteinExistence type="inferred from homology"/>
<keyword evidence="2 8" id="KW-0255">Endonuclease</keyword>
<evidence type="ECO:0000313" key="9">
    <source>
        <dbReference type="Proteomes" id="UP001437460"/>
    </source>
</evidence>
<dbReference type="Pfam" id="PF03852">
    <property type="entry name" value="Vsr"/>
    <property type="match status" value="1"/>
</dbReference>
<evidence type="ECO:0000256" key="4">
    <source>
        <dbReference type="ARBA" id="ARBA00022801"/>
    </source>
</evidence>
<evidence type="ECO:0000256" key="1">
    <source>
        <dbReference type="ARBA" id="ARBA00022722"/>
    </source>
</evidence>
<dbReference type="InterPro" id="IPR011335">
    <property type="entry name" value="Restrct_endonuc-II-like"/>
</dbReference>
<evidence type="ECO:0000256" key="2">
    <source>
        <dbReference type="ARBA" id="ARBA00022759"/>
    </source>
</evidence>
<keyword evidence="1" id="KW-0540">Nuclease</keyword>
<sequence length="146" mass="17375">MDVLTPDQRKKNMQHIKSKDTKIEVLLRKALRQKGFGYRKNYKGLPGKPDVVLTKYKIAIFCDSEFFHGKDWEVLKPRLEKGKNSEFWIKKISGNRERDDEVNKKLLFMGWTVIRFWGNDIMKNTDECIKVIEEVIFDMKLDECED</sequence>
<reference evidence="8 9" key="1">
    <citation type="submission" date="2024-03" db="EMBL/GenBank/DDBJ databases">
        <title>Human intestinal bacterial collection.</title>
        <authorList>
            <person name="Pauvert C."/>
            <person name="Hitch T.C.A."/>
            <person name="Clavel T."/>
        </authorList>
    </citation>
    <scope>NUCLEOTIDE SEQUENCE [LARGE SCALE GENOMIC DNA]</scope>
    <source>
        <strain evidence="8 9">CLA-AP-H27</strain>
    </source>
</reference>
<keyword evidence="9" id="KW-1185">Reference proteome</keyword>
<accession>A0ABV1HP79</accession>
<dbReference type="InterPro" id="IPR007569">
    <property type="entry name" value="DUF559"/>
</dbReference>
<dbReference type="Pfam" id="PF04480">
    <property type="entry name" value="DUF559"/>
    <property type="match status" value="1"/>
</dbReference>
<keyword evidence="5" id="KW-0234">DNA repair</keyword>
<keyword evidence="4" id="KW-0378">Hydrolase</keyword>
<comment type="caution">
    <text evidence="8">The sequence shown here is derived from an EMBL/GenBank/DDBJ whole genome shotgun (WGS) entry which is preliminary data.</text>
</comment>
<name>A0ABV1HP79_9FIRM</name>
<dbReference type="EMBL" id="JBBMFJ010000031">
    <property type="protein sequence ID" value="MEQ2564115.1"/>
    <property type="molecule type" value="Genomic_DNA"/>
</dbReference>
<gene>
    <name evidence="8" type="ORF">WMO41_13250</name>
</gene>
<dbReference type="NCBIfam" id="TIGR00632">
    <property type="entry name" value="vsr"/>
    <property type="match status" value="1"/>
</dbReference>
<dbReference type="Gene3D" id="3.40.960.10">
    <property type="entry name" value="VSR Endonuclease"/>
    <property type="match status" value="1"/>
</dbReference>
<dbReference type="GO" id="GO:0004519">
    <property type="term" value="F:endonuclease activity"/>
    <property type="evidence" value="ECO:0007669"/>
    <property type="project" value="UniProtKB-KW"/>
</dbReference>
<dbReference type="SUPFAM" id="SSF52980">
    <property type="entry name" value="Restriction endonuclease-like"/>
    <property type="match status" value="1"/>
</dbReference>
<evidence type="ECO:0000256" key="5">
    <source>
        <dbReference type="ARBA" id="ARBA00023204"/>
    </source>
</evidence>
<evidence type="ECO:0000259" key="7">
    <source>
        <dbReference type="Pfam" id="PF04480"/>
    </source>
</evidence>
<feature type="domain" description="DUF559" evidence="7">
    <location>
        <begin position="95"/>
        <end position="135"/>
    </location>
</feature>
<evidence type="ECO:0000256" key="6">
    <source>
        <dbReference type="ARBA" id="ARBA00029466"/>
    </source>
</evidence>
<dbReference type="RefSeq" id="WP_349230164.1">
    <property type="nucleotide sequence ID" value="NZ_JBBMFJ010000031.1"/>
</dbReference>
<keyword evidence="3" id="KW-0227">DNA damage</keyword>